<feature type="compositionally biased region" description="Low complexity" evidence="1">
    <location>
        <begin position="90"/>
        <end position="104"/>
    </location>
</feature>
<feature type="compositionally biased region" description="Basic and acidic residues" evidence="1">
    <location>
        <begin position="490"/>
        <end position="512"/>
    </location>
</feature>
<reference evidence="2 3" key="1">
    <citation type="submission" date="2017-05" db="EMBL/GenBank/DDBJ databases">
        <title>The Genome Sequence of Tsuchiyaea wingfieldii DSM 27421.</title>
        <authorList>
            <person name="Cuomo C."/>
            <person name="Passer A."/>
            <person name="Billmyre B."/>
            <person name="Heitman J."/>
        </authorList>
    </citation>
    <scope>NUCLEOTIDE SEQUENCE [LARGE SCALE GENOMIC DNA]</scope>
    <source>
        <strain evidence="2 3">DSM 27421</strain>
    </source>
</reference>
<protein>
    <submittedName>
        <fullName evidence="2">Uncharacterized protein</fullName>
    </submittedName>
</protein>
<evidence type="ECO:0000313" key="3">
    <source>
        <dbReference type="Proteomes" id="UP000322245"/>
    </source>
</evidence>
<name>A0A5D3B197_9TREE</name>
<evidence type="ECO:0000313" key="2">
    <source>
        <dbReference type="EMBL" id="TYJ56090.1"/>
    </source>
</evidence>
<feature type="region of interest" description="Disordered" evidence="1">
    <location>
        <begin position="84"/>
        <end position="155"/>
    </location>
</feature>
<accession>A0A5D3B197</accession>
<feature type="compositionally biased region" description="Basic and acidic residues" evidence="1">
    <location>
        <begin position="518"/>
        <end position="537"/>
    </location>
</feature>
<comment type="caution">
    <text evidence="2">The sequence shown here is derived from an EMBL/GenBank/DDBJ whole genome shotgun (WGS) entry which is preliminary data.</text>
</comment>
<feature type="compositionally biased region" description="Basic and acidic residues" evidence="1">
    <location>
        <begin position="109"/>
        <end position="119"/>
    </location>
</feature>
<dbReference type="Proteomes" id="UP000322245">
    <property type="component" value="Unassembled WGS sequence"/>
</dbReference>
<feature type="region of interest" description="Disordered" evidence="1">
    <location>
        <begin position="27"/>
        <end position="57"/>
    </location>
</feature>
<gene>
    <name evidence="2" type="ORF">B9479_003200</name>
</gene>
<proteinExistence type="predicted"/>
<dbReference type="AlphaFoldDB" id="A0A5D3B197"/>
<sequence>MRPRIPARLSGELVQLGVLLPWAARASSSTAVGREEGGQRRGREESAVNRRLPLYPDERHIQQKAQGAYNTSDPDEFFAGVASSTTNTRAEAASSSDAEPPKSSFGALRESRGSTEDSRSLPCIPKPPPTVVHHLLSKPHPPPPSQILAHLPSSPQDLNKASGELLISYSAHMGDYKTQKSTIDLLVKRRLVPLGYKKRIKIRGRDKVRTSKQGVWEMRANEWALRRWPLIESLEDEGRYTTSQLLGRLHHLLLYGEAPTFEFALNLLCNASDYIADSPSVKGKERERQGGEVDVLNLYLAYAPRLAPADSLLSTFASAFPSIRLNRQSLHLSIFSLLSPPSPAAQAHQVTQKQVLAMLETFLSKGILPGLETWRHIGKFATKFGIKDLGKVGWEGWFGSLGYAEARALLGPLSYSSKSIFDGELGADEQGAEGQERWQLRFQHLGAQKTRWARIVGRMEKKGWVQKSEAGEGRWGYVWKDAEGPVVGEVVEKREPTETKGLAESRQEKEEKDEGEGKEESKAAKGDVRKPHQRDLRTLLLRPRNPYYPRVPQVAQRHIQSLRPGAPSPPPSS</sequence>
<evidence type="ECO:0000256" key="1">
    <source>
        <dbReference type="SAM" id="MobiDB-lite"/>
    </source>
</evidence>
<keyword evidence="3" id="KW-1185">Reference proteome</keyword>
<feature type="compositionally biased region" description="Basic and acidic residues" evidence="1">
    <location>
        <begin position="33"/>
        <end position="48"/>
    </location>
</feature>
<organism evidence="2 3">
    <name type="scientific">Cryptococcus floricola</name>
    <dbReference type="NCBI Taxonomy" id="2591691"/>
    <lineage>
        <taxon>Eukaryota</taxon>
        <taxon>Fungi</taxon>
        <taxon>Dikarya</taxon>
        <taxon>Basidiomycota</taxon>
        <taxon>Agaricomycotina</taxon>
        <taxon>Tremellomycetes</taxon>
        <taxon>Tremellales</taxon>
        <taxon>Cryptococcaceae</taxon>
        <taxon>Cryptococcus</taxon>
    </lineage>
</organism>
<feature type="region of interest" description="Disordered" evidence="1">
    <location>
        <begin position="489"/>
        <end position="573"/>
    </location>
</feature>
<dbReference type="EMBL" id="NIDF01000029">
    <property type="protein sequence ID" value="TYJ56090.1"/>
    <property type="molecule type" value="Genomic_DNA"/>
</dbReference>